<evidence type="ECO:0000256" key="12">
    <source>
        <dbReference type="HAMAP-Rule" id="MF_00983"/>
    </source>
</evidence>
<organism evidence="16 17">
    <name type="scientific">Halomonas salipaludis</name>
    <dbReference type="NCBI Taxonomy" id="2032625"/>
    <lineage>
        <taxon>Bacteria</taxon>
        <taxon>Pseudomonadati</taxon>
        <taxon>Pseudomonadota</taxon>
        <taxon>Gammaproteobacteria</taxon>
        <taxon>Oceanospirillales</taxon>
        <taxon>Halomonadaceae</taxon>
        <taxon>Halomonas</taxon>
    </lineage>
</organism>
<keyword evidence="17" id="KW-1185">Reference proteome</keyword>
<dbReference type="GO" id="GO:0003677">
    <property type="term" value="F:DNA binding"/>
    <property type="evidence" value="ECO:0007669"/>
    <property type="project" value="UniProtKB-UniRule"/>
</dbReference>
<comment type="similarity">
    <text evidence="12">Belongs to the helicase family. PriA subfamily.</text>
</comment>
<keyword evidence="5 12" id="KW-0378">Hydrolase</keyword>
<dbReference type="Pfam" id="PF18074">
    <property type="entry name" value="PriA_C"/>
    <property type="match status" value="1"/>
</dbReference>
<keyword evidence="1 12" id="KW-0639">Primosome</keyword>
<comment type="cofactor">
    <cofactor evidence="12">
        <name>Zn(2+)</name>
        <dbReference type="ChEBI" id="CHEBI:29105"/>
    </cofactor>
    <text evidence="12">Binds 2 zinc ions per subunit.</text>
</comment>
<keyword evidence="9 12" id="KW-0238">DNA-binding</keyword>
<keyword evidence="10 12" id="KW-0413">Isomerase</keyword>
<comment type="caution">
    <text evidence="16">The sequence shown here is derived from an EMBL/GenBank/DDBJ whole genome shotgun (WGS) entry which is preliminary data.</text>
</comment>
<dbReference type="FunFam" id="3.40.1440.60:FF:000001">
    <property type="entry name" value="Primosomal protein N"/>
    <property type="match status" value="1"/>
</dbReference>
<dbReference type="PANTHER" id="PTHR30580">
    <property type="entry name" value="PRIMOSOMAL PROTEIN N"/>
    <property type="match status" value="1"/>
</dbReference>
<keyword evidence="7 12" id="KW-0862">Zinc</keyword>
<evidence type="ECO:0000256" key="11">
    <source>
        <dbReference type="ARBA" id="ARBA00048988"/>
    </source>
</evidence>
<feature type="domain" description="Helicase ATP-binding" evidence="14">
    <location>
        <begin position="281"/>
        <end position="447"/>
    </location>
</feature>
<keyword evidence="8 12" id="KW-0067">ATP-binding</keyword>
<dbReference type="GO" id="GO:0043138">
    <property type="term" value="F:3'-5' DNA helicase activity"/>
    <property type="evidence" value="ECO:0007669"/>
    <property type="project" value="UniProtKB-EC"/>
</dbReference>
<dbReference type="SMART" id="SM00490">
    <property type="entry name" value="HELICc"/>
    <property type="match status" value="1"/>
</dbReference>
<dbReference type="GO" id="GO:1990077">
    <property type="term" value="C:primosome complex"/>
    <property type="evidence" value="ECO:0007669"/>
    <property type="project" value="UniProtKB-UniRule"/>
</dbReference>
<evidence type="ECO:0000256" key="10">
    <source>
        <dbReference type="ARBA" id="ARBA00023235"/>
    </source>
</evidence>
<dbReference type="GO" id="GO:0008270">
    <property type="term" value="F:zinc ion binding"/>
    <property type="evidence" value="ECO:0007669"/>
    <property type="project" value="UniProtKB-UniRule"/>
</dbReference>
<keyword evidence="6 12" id="KW-0347">Helicase</keyword>
<gene>
    <name evidence="12" type="primary">priA</name>
    <name evidence="16" type="ORF">CK498_13770</name>
</gene>
<dbReference type="Proteomes" id="UP000217771">
    <property type="component" value="Unassembled WGS sequence"/>
</dbReference>
<comment type="catalytic activity">
    <reaction evidence="11 12">
        <text>ATP + H2O = ADP + phosphate + H(+)</text>
        <dbReference type="Rhea" id="RHEA:13065"/>
        <dbReference type="ChEBI" id="CHEBI:15377"/>
        <dbReference type="ChEBI" id="CHEBI:15378"/>
        <dbReference type="ChEBI" id="CHEBI:30616"/>
        <dbReference type="ChEBI" id="CHEBI:43474"/>
        <dbReference type="ChEBI" id="CHEBI:456216"/>
        <dbReference type="EC" id="5.6.2.4"/>
    </reaction>
</comment>
<dbReference type="GO" id="GO:0006302">
    <property type="term" value="P:double-strand break repair"/>
    <property type="evidence" value="ECO:0007669"/>
    <property type="project" value="InterPro"/>
</dbReference>
<evidence type="ECO:0000259" key="14">
    <source>
        <dbReference type="PROSITE" id="PS51192"/>
    </source>
</evidence>
<comment type="function">
    <text evidence="12">Initiates the restart of stalled replication forks, which reloads the replicative helicase on sites other than the origin of replication. Recognizes and binds to abandoned replication forks and remodels them to uncover a helicase loading site. Promotes assembly of the primosome at these replication forks.</text>
</comment>
<dbReference type="HAMAP" id="MF_00983">
    <property type="entry name" value="PriA"/>
    <property type="match status" value="1"/>
</dbReference>
<dbReference type="Pfam" id="PF18319">
    <property type="entry name" value="Zn_ribbon_PriA"/>
    <property type="match status" value="1"/>
</dbReference>
<dbReference type="Pfam" id="PF00270">
    <property type="entry name" value="DEAD"/>
    <property type="match status" value="1"/>
</dbReference>
<evidence type="ECO:0000313" key="17">
    <source>
        <dbReference type="Proteomes" id="UP000217771"/>
    </source>
</evidence>
<feature type="binding site" evidence="12">
    <location>
        <position position="533"/>
    </location>
    <ligand>
        <name>Zn(2+)</name>
        <dbReference type="ChEBI" id="CHEBI:29105"/>
        <label>2</label>
    </ligand>
</feature>
<dbReference type="InterPro" id="IPR041222">
    <property type="entry name" value="PriA_3primeBD"/>
</dbReference>
<dbReference type="InterPro" id="IPR011545">
    <property type="entry name" value="DEAD/DEAH_box_helicase_dom"/>
</dbReference>
<dbReference type="NCBIfam" id="TIGR00595">
    <property type="entry name" value="priA"/>
    <property type="match status" value="1"/>
</dbReference>
<dbReference type="InterPro" id="IPR014001">
    <property type="entry name" value="Helicase_ATP-bd"/>
</dbReference>
<dbReference type="GO" id="GO:0005524">
    <property type="term" value="F:ATP binding"/>
    <property type="evidence" value="ECO:0007669"/>
    <property type="project" value="UniProtKB-UniRule"/>
</dbReference>
<dbReference type="EC" id="5.6.2.4" evidence="12"/>
<keyword evidence="4 12" id="KW-0547">Nucleotide-binding</keyword>
<evidence type="ECO:0000256" key="5">
    <source>
        <dbReference type="ARBA" id="ARBA00022801"/>
    </source>
</evidence>
<evidence type="ECO:0000256" key="3">
    <source>
        <dbReference type="ARBA" id="ARBA00022723"/>
    </source>
</evidence>
<dbReference type="Gene3D" id="3.40.1440.60">
    <property type="entry name" value="PriA, 3(prime) DNA-binding domain"/>
    <property type="match status" value="1"/>
</dbReference>
<dbReference type="PANTHER" id="PTHR30580:SF0">
    <property type="entry name" value="PRIMOSOMAL PROTEIN N"/>
    <property type="match status" value="1"/>
</dbReference>
<dbReference type="InterPro" id="IPR005259">
    <property type="entry name" value="PriA"/>
</dbReference>
<feature type="region of interest" description="Disordered" evidence="13">
    <location>
        <begin position="28"/>
        <end position="58"/>
    </location>
</feature>
<dbReference type="CDD" id="cd17929">
    <property type="entry name" value="DEXHc_priA"/>
    <property type="match status" value="1"/>
</dbReference>
<dbReference type="SUPFAM" id="SSF52540">
    <property type="entry name" value="P-loop containing nucleoside triphosphate hydrolases"/>
    <property type="match status" value="1"/>
</dbReference>
<dbReference type="GO" id="GO:0016887">
    <property type="term" value="F:ATP hydrolysis activity"/>
    <property type="evidence" value="ECO:0007669"/>
    <property type="project" value="RHEA"/>
</dbReference>
<evidence type="ECO:0000256" key="13">
    <source>
        <dbReference type="SAM" id="MobiDB-lite"/>
    </source>
</evidence>
<dbReference type="OrthoDB" id="9759544at2"/>
<evidence type="ECO:0000256" key="4">
    <source>
        <dbReference type="ARBA" id="ARBA00022741"/>
    </source>
</evidence>
<dbReference type="RefSeq" id="WP_095621449.1">
    <property type="nucleotide sequence ID" value="NZ_NSKB01000005.1"/>
</dbReference>
<feature type="binding site" evidence="12">
    <location>
        <position position="549"/>
    </location>
    <ligand>
        <name>Zn(2+)</name>
        <dbReference type="ChEBI" id="CHEBI:29105"/>
        <label>1</label>
    </ligand>
</feature>
<comment type="catalytic activity">
    <reaction evidence="12">
        <text>Couples ATP hydrolysis with the unwinding of duplex DNA by translocating in the 3'-5' direction.</text>
        <dbReference type="EC" id="5.6.2.4"/>
    </reaction>
</comment>
<feature type="binding site" evidence="12">
    <location>
        <position position="515"/>
    </location>
    <ligand>
        <name>Zn(2+)</name>
        <dbReference type="ChEBI" id="CHEBI:29105"/>
        <label>2</label>
    </ligand>
</feature>
<protein>
    <recommendedName>
        <fullName evidence="12">Replication restart protein PriA</fullName>
    </recommendedName>
    <alternativeName>
        <fullName evidence="12">ATP-dependent DNA helicase PriA</fullName>
        <ecNumber evidence="12">5.6.2.4</ecNumber>
    </alternativeName>
    <alternativeName>
        <fullName evidence="12">DNA 3'-5' helicase PriA</fullName>
    </alternativeName>
</protein>
<dbReference type="PROSITE" id="PS51192">
    <property type="entry name" value="HELICASE_ATP_BIND_1"/>
    <property type="match status" value="1"/>
</dbReference>
<dbReference type="GO" id="GO:0006270">
    <property type="term" value="P:DNA replication initiation"/>
    <property type="evidence" value="ECO:0007669"/>
    <property type="project" value="TreeGrafter"/>
</dbReference>
<dbReference type="InterPro" id="IPR027417">
    <property type="entry name" value="P-loop_NTPase"/>
</dbReference>
<dbReference type="InterPro" id="IPR040498">
    <property type="entry name" value="PriA_CRR"/>
</dbReference>
<dbReference type="FunFam" id="3.40.50.300:FF:000489">
    <property type="entry name" value="Primosome assembly protein PriA"/>
    <property type="match status" value="1"/>
</dbReference>
<comment type="subunit">
    <text evidence="12">Component of the replication restart primosome.</text>
</comment>
<feature type="binding site" evidence="12">
    <location>
        <position position="536"/>
    </location>
    <ligand>
        <name>Zn(2+)</name>
        <dbReference type="ChEBI" id="CHEBI:29105"/>
        <label>2</label>
    </ligand>
</feature>
<dbReference type="Pfam" id="PF00271">
    <property type="entry name" value="Helicase_C"/>
    <property type="match status" value="1"/>
</dbReference>
<feature type="binding site" evidence="12">
    <location>
        <position position="518"/>
    </location>
    <ligand>
        <name>Zn(2+)</name>
        <dbReference type="ChEBI" id="CHEBI:29105"/>
        <label>2</label>
    </ligand>
</feature>
<evidence type="ECO:0000259" key="15">
    <source>
        <dbReference type="PROSITE" id="PS51194"/>
    </source>
</evidence>
<dbReference type="SMART" id="SM00487">
    <property type="entry name" value="DEXDc"/>
    <property type="match status" value="1"/>
</dbReference>
<dbReference type="PROSITE" id="PS51194">
    <property type="entry name" value="HELICASE_CTER"/>
    <property type="match status" value="1"/>
</dbReference>
<feature type="binding site" evidence="12">
    <location>
        <position position="509"/>
    </location>
    <ligand>
        <name>Zn(2+)</name>
        <dbReference type="ChEBI" id="CHEBI:29105"/>
        <label>1</label>
    </ligand>
</feature>
<dbReference type="Gene3D" id="3.40.50.300">
    <property type="entry name" value="P-loop containing nucleotide triphosphate hydrolases"/>
    <property type="match status" value="2"/>
</dbReference>
<keyword evidence="3 12" id="KW-0479">Metal-binding</keyword>
<dbReference type="InterPro" id="IPR001650">
    <property type="entry name" value="Helicase_C-like"/>
</dbReference>
<feature type="domain" description="Helicase C-terminal" evidence="15">
    <location>
        <begin position="541"/>
        <end position="698"/>
    </location>
</feature>
<evidence type="ECO:0000256" key="1">
    <source>
        <dbReference type="ARBA" id="ARBA00022515"/>
    </source>
</evidence>
<dbReference type="GO" id="GO:0006269">
    <property type="term" value="P:DNA replication, synthesis of primer"/>
    <property type="evidence" value="ECO:0007669"/>
    <property type="project" value="UniProtKB-KW"/>
</dbReference>
<dbReference type="InterPro" id="IPR042115">
    <property type="entry name" value="PriA_3primeBD_sf"/>
</dbReference>
<evidence type="ECO:0000256" key="9">
    <source>
        <dbReference type="ARBA" id="ARBA00023125"/>
    </source>
</evidence>
<feature type="binding site" evidence="12">
    <location>
        <position position="506"/>
    </location>
    <ligand>
        <name>Zn(2+)</name>
        <dbReference type="ChEBI" id="CHEBI:29105"/>
        <label>1</label>
    </ligand>
</feature>
<keyword evidence="2 12" id="KW-0235">DNA replication</keyword>
<feature type="binding site" evidence="12">
    <location>
        <position position="546"/>
    </location>
    <ligand>
        <name>Zn(2+)</name>
        <dbReference type="ChEBI" id="CHEBI:29105"/>
        <label>1</label>
    </ligand>
</feature>
<proteinExistence type="inferred from homology"/>
<dbReference type="AlphaFoldDB" id="A0A2A2EUB6"/>
<evidence type="ECO:0000256" key="7">
    <source>
        <dbReference type="ARBA" id="ARBA00022833"/>
    </source>
</evidence>
<dbReference type="InterPro" id="IPR041236">
    <property type="entry name" value="PriA_C"/>
</dbReference>
<dbReference type="Pfam" id="PF17764">
    <property type="entry name" value="PriA_3primeBD"/>
    <property type="match status" value="1"/>
</dbReference>
<evidence type="ECO:0000256" key="8">
    <source>
        <dbReference type="ARBA" id="ARBA00022840"/>
    </source>
</evidence>
<accession>A0A2A2EUB6</accession>
<dbReference type="EMBL" id="NSKB01000005">
    <property type="protein sequence ID" value="PAU75979.1"/>
    <property type="molecule type" value="Genomic_DNA"/>
</dbReference>
<evidence type="ECO:0000256" key="6">
    <source>
        <dbReference type="ARBA" id="ARBA00022806"/>
    </source>
</evidence>
<dbReference type="NCBIfam" id="NF004067">
    <property type="entry name" value="PRK05580.1-4"/>
    <property type="match status" value="1"/>
</dbReference>
<dbReference type="GO" id="GO:0006310">
    <property type="term" value="P:DNA recombination"/>
    <property type="evidence" value="ECO:0007669"/>
    <property type="project" value="InterPro"/>
</dbReference>
<evidence type="ECO:0000256" key="2">
    <source>
        <dbReference type="ARBA" id="ARBA00022705"/>
    </source>
</evidence>
<dbReference type="CDD" id="cd18804">
    <property type="entry name" value="SF2_C_priA"/>
    <property type="match status" value="1"/>
</dbReference>
<reference evidence="16 17" key="1">
    <citation type="submission" date="2017-08" db="EMBL/GenBank/DDBJ databases">
        <title>Halomonas alkalisoli sp. nov., isolated from saline alkaline soil.</title>
        <authorList>
            <person name="Wang D."/>
            <person name="Zhang G."/>
        </authorList>
    </citation>
    <scope>NUCLEOTIDE SEQUENCE [LARGE SCALE GENOMIC DNA]</scope>
    <source>
        <strain evidence="16 17">WRN001</strain>
    </source>
</reference>
<sequence length="803" mass="87949">MPPPDHLPGTAYGCHTVVMPFSATTDRVVSKPRGRAPSPKGTYLSRASRGGQLPATPFTTPAASSASSVLAVAVPTPLRRLFDYRPCATPPPNGWRPGLRVQVPFGRREVIGIVVECRTHSEFPLADLKPVSAWLDSDPLPDDWLWLCRFAARYYQHSLGDTLHQSLPVLLRQGRPLEARTRERWQLTARGRGASRDDLGRARRQAELLELLQQHPRGLAVNVITAQGFGRAQLDGLLEKGLAEASSEPLIAAPTPAANQLLSEPSLPLKREQAEALAAMHEGLDRFHPCLLHGVTGSGKTEVYLQLIEAVVARGRQALVLVPEIGLTPQTLQRFRKRFRVPVVALHSGLSDGERLDAWLAAASGRAPIVIGTRSAVFTPLASPGAIIVDEEHDGSLKQQDGLRYHARDLAVARAHRDAIPLVLGSATPSLETLAQARSGRYRHLRLMNRASRHAPARMELIDLRGRPRRGGLVPPVTEAIRATLAAGHQVLVFINRRGFAPTLACHACGWMAECDHCDARLTLHRQPHHLACHHCDHKQALPDACPTCGSADLRPLGAGTERTEETLAELFPEVPVHRIDRDSTRRKDALENMLGEVRRGEPCLLVGTQMLAKGHHLPHVTLVVVVNADAGLYASDFRALEQNAQLLVQVAGRAGRAEHPGRVLVQTLHSDDPQLRQLADNGYDALAEQLLAERRAAGLPPYRFMALARFESPREADATALASGAGQALREWLAGSLEVHCLGPVPAPMERRQNRYHVQLMLSGAQRSKLHEASAWLVAWLEASRDARRVRWSLDIDPQTLS</sequence>
<name>A0A2A2EUB6_9GAMM</name>
<evidence type="ECO:0000313" key="16">
    <source>
        <dbReference type="EMBL" id="PAU75979.1"/>
    </source>
</evidence>